<evidence type="ECO:0000313" key="5">
    <source>
        <dbReference type="Proteomes" id="UP000650994"/>
    </source>
</evidence>
<dbReference type="InterPro" id="IPR056091">
    <property type="entry name" value="DUF7674"/>
</dbReference>
<dbReference type="AlphaFoldDB" id="A0A1M6Y975"/>
<proteinExistence type="predicted"/>
<organism evidence="3 4">
    <name type="scientific">Chishuiella changwenlii</name>
    <dbReference type="NCBI Taxonomy" id="1434701"/>
    <lineage>
        <taxon>Bacteria</taxon>
        <taxon>Pseudomonadati</taxon>
        <taxon>Bacteroidota</taxon>
        <taxon>Flavobacteriia</taxon>
        <taxon>Flavobacteriales</taxon>
        <taxon>Weeksellaceae</taxon>
        <taxon>Chishuiella</taxon>
    </lineage>
</organism>
<gene>
    <name evidence="2" type="ORF">GCM10010984_08360</name>
    <name evidence="3" type="ORF">SAMN05443634_106148</name>
</gene>
<dbReference type="Pfam" id="PF24722">
    <property type="entry name" value="DUF7674"/>
    <property type="match status" value="1"/>
</dbReference>
<dbReference type="EMBL" id="BMFL01000005">
    <property type="protein sequence ID" value="GGE93076.1"/>
    <property type="molecule type" value="Genomic_DNA"/>
</dbReference>
<reference evidence="5" key="4">
    <citation type="journal article" date="2019" name="Int. J. Syst. Evol. Microbiol.">
        <title>The Global Catalogue of Microorganisms (GCM) 10K type strain sequencing project: providing services to taxonomists for standard genome sequencing and annotation.</title>
        <authorList>
            <consortium name="The Broad Institute Genomics Platform"/>
            <consortium name="The Broad Institute Genome Sequencing Center for Infectious Disease"/>
            <person name="Wu L."/>
            <person name="Ma J."/>
        </authorList>
    </citation>
    <scope>NUCLEOTIDE SEQUENCE [LARGE SCALE GENOMIC DNA]</scope>
    <source>
        <strain evidence="5">CGMCC 1.12707</strain>
    </source>
</reference>
<reference evidence="3" key="2">
    <citation type="submission" date="2016-11" db="EMBL/GenBank/DDBJ databases">
        <authorList>
            <person name="Jaros S."/>
            <person name="Januszkiewicz K."/>
            <person name="Wedrychowicz H."/>
        </authorList>
    </citation>
    <scope>NUCLEOTIDE SEQUENCE [LARGE SCALE GENOMIC DNA]</scope>
    <source>
        <strain evidence="3">DSM 27989</strain>
    </source>
</reference>
<feature type="domain" description="DUF7674" evidence="1">
    <location>
        <begin position="11"/>
        <end position="115"/>
    </location>
</feature>
<evidence type="ECO:0000313" key="2">
    <source>
        <dbReference type="EMBL" id="GGE93076.1"/>
    </source>
</evidence>
<name>A0A1M6Y975_9FLAO</name>
<reference evidence="4" key="3">
    <citation type="submission" date="2016-11" db="EMBL/GenBank/DDBJ databases">
        <authorList>
            <person name="Varghese N."/>
            <person name="Submissions S."/>
        </authorList>
    </citation>
    <scope>NUCLEOTIDE SEQUENCE [LARGE SCALE GENOMIC DNA]</scope>
    <source>
        <strain evidence="4">DSM 27989</strain>
    </source>
</reference>
<keyword evidence="5" id="KW-1185">Reference proteome</keyword>
<dbReference type="RefSeq" id="WP_072931756.1">
    <property type="nucleotide sequence ID" value="NZ_BMFL01000005.1"/>
</dbReference>
<accession>A0A1M6Y975</accession>
<dbReference type="Proteomes" id="UP000650994">
    <property type="component" value="Unassembled WGS sequence"/>
</dbReference>
<dbReference type="Proteomes" id="UP000184120">
    <property type="component" value="Unassembled WGS sequence"/>
</dbReference>
<evidence type="ECO:0000313" key="3">
    <source>
        <dbReference type="EMBL" id="SHL14837.1"/>
    </source>
</evidence>
<reference evidence="2" key="5">
    <citation type="submission" date="2024-05" db="EMBL/GenBank/DDBJ databases">
        <authorList>
            <person name="Sun Q."/>
            <person name="Zhou Y."/>
        </authorList>
    </citation>
    <scope>NUCLEOTIDE SEQUENCE</scope>
    <source>
        <strain evidence="2">CGMCC 1.12707</strain>
    </source>
</reference>
<reference evidence="2" key="1">
    <citation type="journal article" date="2014" name="Int. J. Syst. Evol. Microbiol.">
        <title>Complete genome of a new Firmicutes species belonging to the dominant human colonic microbiota ('Ruminococcus bicirculans') reveals two chromosomes and a selective capacity to utilize plant glucans.</title>
        <authorList>
            <consortium name="NISC Comparative Sequencing Program"/>
            <person name="Wegmann U."/>
            <person name="Louis P."/>
            <person name="Goesmann A."/>
            <person name="Henrissat B."/>
            <person name="Duncan S.H."/>
            <person name="Flint H.J."/>
        </authorList>
    </citation>
    <scope>NUCLEOTIDE SEQUENCE</scope>
    <source>
        <strain evidence="2">CGMCC 1.12707</strain>
    </source>
</reference>
<sequence>MNNINKDIVASYLTSHYNEINDELQDLSSHQNFVGMFQAIINHINVLLTSGQIQKIGTKIKLIGWLYKRGNEYVKYIIENLFVQSFVGMKRRCNPQQWADLYNTIPANLKQVYLLQNKNYSIQKSIS</sequence>
<evidence type="ECO:0000313" key="4">
    <source>
        <dbReference type="Proteomes" id="UP000184120"/>
    </source>
</evidence>
<protein>
    <recommendedName>
        <fullName evidence="1">DUF7674 domain-containing protein</fullName>
    </recommendedName>
</protein>
<dbReference type="OrthoDB" id="1266846at2"/>
<evidence type="ECO:0000259" key="1">
    <source>
        <dbReference type="Pfam" id="PF24722"/>
    </source>
</evidence>
<dbReference type="EMBL" id="FRBH01000006">
    <property type="protein sequence ID" value="SHL14837.1"/>
    <property type="molecule type" value="Genomic_DNA"/>
</dbReference>